<keyword evidence="3 9" id="KW-0547">Nucleotide-binding</keyword>
<keyword evidence="14" id="KW-1185">Reference proteome</keyword>
<reference evidence="13" key="1">
    <citation type="journal article" date="2020" name="Cell">
        <title>Large-Scale Comparative Analyses of Tick Genomes Elucidate Their Genetic Diversity and Vector Capacities.</title>
        <authorList>
            <consortium name="Tick Genome and Microbiome Consortium (TIGMIC)"/>
            <person name="Jia N."/>
            <person name="Wang J."/>
            <person name="Shi W."/>
            <person name="Du L."/>
            <person name="Sun Y."/>
            <person name="Zhan W."/>
            <person name="Jiang J.F."/>
            <person name="Wang Q."/>
            <person name="Zhang B."/>
            <person name="Ji P."/>
            <person name="Bell-Sakyi L."/>
            <person name="Cui X.M."/>
            <person name="Yuan T.T."/>
            <person name="Jiang B.G."/>
            <person name="Yang W.F."/>
            <person name="Lam T.T."/>
            <person name="Chang Q.C."/>
            <person name="Ding S.J."/>
            <person name="Wang X.J."/>
            <person name="Zhu J.G."/>
            <person name="Ruan X.D."/>
            <person name="Zhao L."/>
            <person name="Wei J.T."/>
            <person name="Ye R.Z."/>
            <person name="Que T.C."/>
            <person name="Du C.H."/>
            <person name="Zhou Y.H."/>
            <person name="Cheng J.X."/>
            <person name="Dai P.F."/>
            <person name="Guo W.B."/>
            <person name="Han X.H."/>
            <person name="Huang E.J."/>
            <person name="Li L.F."/>
            <person name="Wei W."/>
            <person name="Gao Y.C."/>
            <person name="Liu J.Z."/>
            <person name="Shao H.Z."/>
            <person name="Wang X."/>
            <person name="Wang C.C."/>
            <person name="Yang T.C."/>
            <person name="Huo Q.B."/>
            <person name="Li W."/>
            <person name="Chen H.Y."/>
            <person name="Chen S.E."/>
            <person name="Zhou L.G."/>
            <person name="Ni X.B."/>
            <person name="Tian J.H."/>
            <person name="Sheng Y."/>
            <person name="Liu T."/>
            <person name="Pan Y.S."/>
            <person name="Xia L.Y."/>
            <person name="Li J."/>
            <person name="Zhao F."/>
            <person name="Cao W.C."/>
        </authorList>
    </citation>
    <scope>NUCLEOTIDE SEQUENCE</scope>
    <source>
        <strain evidence="13">Rmic-2018</strain>
    </source>
</reference>
<proteinExistence type="predicted"/>
<dbReference type="InterPro" id="IPR000719">
    <property type="entry name" value="Prot_kinase_dom"/>
</dbReference>
<reference evidence="13" key="2">
    <citation type="submission" date="2021-09" db="EMBL/GenBank/DDBJ databases">
        <authorList>
            <person name="Jia N."/>
            <person name="Wang J."/>
            <person name="Shi W."/>
            <person name="Du L."/>
            <person name="Sun Y."/>
            <person name="Zhan W."/>
            <person name="Jiang J."/>
            <person name="Wang Q."/>
            <person name="Zhang B."/>
            <person name="Ji P."/>
            <person name="Sakyi L.B."/>
            <person name="Cui X."/>
            <person name="Yuan T."/>
            <person name="Jiang B."/>
            <person name="Yang W."/>
            <person name="Lam T.T.-Y."/>
            <person name="Chang Q."/>
            <person name="Ding S."/>
            <person name="Wang X."/>
            <person name="Zhu J."/>
            <person name="Ruan X."/>
            <person name="Zhao L."/>
            <person name="Wei J."/>
            <person name="Que T."/>
            <person name="Du C."/>
            <person name="Cheng J."/>
            <person name="Dai P."/>
            <person name="Han X."/>
            <person name="Huang E."/>
            <person name="Gao Y."/>
            <person name="Liu J."/>
            <person name="Shao H."/>
            <person name="Ye R."/>
            <person name="Li L."/>
            <person name="Wei W."/>
            <person name="Wang X."/>
            <person name="Wang C."/>
            <person name="Huo Q."/>
            <person name="Li W."/>
            <person name="Guo W."/>
            <person name="Chen H."/>
            <person name="Chen S."/>
            <person name="Zhou L."/>
            <person name="Zhou L."/>
            <person name="Ni X."/>
            <person name="Tian J."/>
            <person name="Zhou Y."/>
            <person name="Sheng Y."/>
            <person name="Liu T."/>
            <person name="Pan Y."/>
            <person name="Xia L."/>
            <person name="Li J."/>
            <person name="Zhao F."/>
            <person name="Cao W."/>
        </authorList>
    </citation>
    <scope>NUCLEOTIDE SEQUENCE</scope>
    <source>
        <strain evidence="13">Rmic-2018</strain>
        <tissue evidence="13">Larvae</tissue>
    </source>
</reference>
<comment type="catalytic activity">
    <reaction evidence="7">
        <text>L-seryl-[protein] + ATP = O-phospho-L-seryl-[protein] + ADP + H(+)</text>
        <dbReference type="Rhea" id="RHEA:17989"/>
        <dbReference type="Rhea" id="RHEA-COMP:9863"/>
        <dbReference type="Rhea" id="RHEA-COMP:11604"/>
        <dbReference type="ChEBI" id="CHEBI:15378"/>
        <dbReference type="ChEBI" id="CHEBI:29999"/>
        <dbReference type="ChEBI" id="CHEBI:30616"/>
        <dbReference type="ChEBI" id="CHEBI:83421"/>
        <dbReference type="ChEBI" id="CHEBI:456216"/>
        <dbReference type="EC" id="2.7.11.1"/>
    </reaction>
</comment>
<organism evidence="13 14">
    <name type="scientific">Rhipicephalus microplus</name>
    <name type="common">Cattle tick</name>
    <name type="synonym">Boophilus microplus</name>
    <dbReference type="NCBI Taxonomy" id="6941"/>
    <lineage>
        <taxon>Eukaryota</taxon>
        <taxon>Metazoa</taxon>
        <taxon>Ecdysozoa</taxon>
        <taxon>Arthropoda</taxon>
        <taxon>Chelicerata</taxon>
        <taxon>Arachnida</taxon>
        <taxon>Acari</taxon>
        <taxon>Parasitiformes</taxon>
        <taxon>Ixodida</taxon>
        <taxon>Ixodoidea</taxon>
        <taxon>Ixodidae</taxon>
        <taxon>Rhipicephalinae</taxon>
        <taxon>Rhipicephalus</taxon>
        <taxon>Boophilus</taxon>
    </lineage>
</organism>
<comment type="caution">
    <text evidence="13">The sequence shown here is derived from an EMBL/GenBank/DDBJ whole genome shotgun (WGS) entry which is preliminary data.</text>
</comment>
<protein>
    <recommendedName>
        <fullName evidence="12">Protein kinase domain-containing protein</fullName>
    </recommendedName>
</protein>
<dbReference type="InterPro" id="IPR030616">
    <property type="entry name" value="Aur-like"/>
</dbReference>
<evidence type="ECO:0000256" key="10">
    <source>
        <dbReference type="PIRSR" id="PIRSR630616-3"/>
    </source>
</evidence>
<evidence type="ECO:0000256" key="8">
    <source>
        <dbReference type="PIRSR" id="PIRSR630616-1"/>
    </source>
</evidence>
<dbReference type="GO" id="GO:0004674">
    <property type="term" value="F:protein serine/threonine kinase activity"/>
    <property type="evidence" value="ECO:0007669"/>
    <property type="project" value="UniProtKB-KW"/>
</dbReference>
<feature type="cross-link" description="Glycyl lysine isopeptide (Lys-Gly) (interchain with G-Cter in SUMO2)" evidence="10">
    <location>
        <position position="187"/>
    </location>
</feature>
<evidence type="ECO:0000256" key="6">
    <source>
        <dbReference type="ARBA" id="ARBA00047899"/>
    </source>
</evidence>
<keyword evidence="4" id="KW-0418">Kinase</keyword>
<evidence type="ECO:0000256" key="4">
    <source>
        <dbReference type="ARBA" id="ARBA00022777"/>
    </source>
</evidence>
<dbReference type="InterPro" id="IPR008271">
    <property type="entry name" value="Ser/Thr_kinase_AS"/>
</dbReference>
<dbReference type="Gene3D" id="1.10.510.10">
    <property type="entry name" value="Transferase(Phosphotransferase) domain 1"/>
    <property type="match status" value="2"/>
</dbReference>
<evidence type="ECO:0000256" key="3">
    <source>
        <dbReference type="ARBA" id="ARBA00022741"/>
    </source>
</evidence>
<evidence type="ECO:0000256" key="2">
    <source>
        <dbReference type="ARBA" id="ARBA00022679"/>
    </source>
</evidence>
<accession>A0A9J6EY96</accession>
<evidence type="ECO:0000256" key="7">
    <source>
        <dbReference type="ARBA" id="ARBA00048679"/>
    </source>
</evidence>
<dbReference type="Pfam" id="PF00069">
    <property type="entry name" value="Pkinase"/>
    <property type="match status" value="2"/>
</dbReference>
<dbReference type="Proteomes" id="UP000821866">
    <property type="component" value="Chromosome 1"/>
</dbReference>
<dbReference type="PROSITE" id="PS50011">
    <property type="entry name" value="PROTEIN_KINASE_DOM"/>
    <property type="match status" value="1"/>
</dbReference>
<dbReference type="GO" id="GO:0005524">
    <property type="term" value="F:ATP binding"/>
    <property type="evidence" value="ECO:0007669"/>
    <property type="project" value="UniProtKB-KW"/>
</dbReference>
<dbReference type="EMBL" id="JABSTU010000001">
    <property type="protein sequence ID" value="KAH8039478.1"/>
    <property type="molecule type" value="Genomic_DNA"/>
</dbReference>
<keyword evidence="1" id="KW-0723">Serine/threonine-protein kinase</keyword>
<evidence type="ECO:0000256" key="5">
    <source>
        <dbReference type="ARBA" id="ARBA00022840"/>
    </source>
</evidence>
<keyword evidence="5 9" id="KW-0067">ATP-binding</keyword>
<feature type="binding site" evidence="9">
    <location>
        <position position="203"/>
    </location>
    <ligand>
        <name>ATP</name>
        <dbReference type="ChEBI" id="CHEBI:30616"/>
    </ligand>
</feature>
<sequence>MDTRFAHLNPDSRAQAMSRESGDESDVGNTGEAEAEAPVWFESVESAVEAYEVPGEFWDAAFDRLRESWKRRVRSGVTGHKVKRLDEKTTHQFFMQLASALAYLHKVDVAHRDLKCENVLLTTVDVVKLTDFSFARYCSAYILECHFTREGQKVKRLDEKTTHQFFMQLASALAYLHKVDVAHRDLKCENVLLTTVDVVKLTDFSFARYCSAYILECHFAREGQVQENKIHMQWLSNSSEAESFSAKKG</sequence>
<dbReference type="SUPFAM" id="SSF56112">
    <property type="entry name" value="Protein kinase-like (PK-like)"/>
    <property type="match status" value="2"/>
</dbReference>
<keyword evidence="2" id="KW-0808">Transferase</keyword>
<evidence type="ECO:0000313" key="13">
    <source>
        <dbReference type="EMBL" id="KAH8039478.1"/>
    </source>
</evidence>
<dbReference type="PANTHER" id="PTHR24350">
    <property type="entry name" value="SERINE/THREONINE-PROTEIN KINASE IAL-RELATED"/>
    <property type="match status" value="1"/>
</dbReference>
<evidence type="ECO:0000256" key="1">
    <source>
        <dbReference type="ARBA" id="ARBA00022527"/>
    </source>
</evidence>
<gene>
    <name evidence="13" type="ORF">HPB51_007380</name>
</gene>
<feature type="domain" description="Protein kinase" evidence="12">
    <location>
        <begin position="51"/>
        <end position="249"/>
    </location>
</feature>
<evidence type="ECO:0000256" key="9">
    <source>
        <dbReference type="PIRSR" id="PIRSR630616-2"/>
    </source>
</evidence>
<dbReference type="PROSITE" id="PS00108">
    <property type="entry name" value="PROTEIN_KINASE_ST"/>
    <property type="match status" value="2"/>
</dbReference>
<feature type="binding site" evidence="9">
    <location>
        <begin position="189"/>
        <end position="190"/>
    </location>
    <ligand>
        <name>ATP</name>
        <dbReference type="ChEBI" id="CHEBI:30616"/>
    </ligand>
</feature>
<name>A0A9J6EY96_RHIMP</name>
<comment type="catalytic activity">
    <reaction evidence="6">
        <text>L-threonyl-[protein] + ATP = O-phospho-L-threonyl-[protein] + ADP + H(+)</text>
        <dbReference type="Rhea" id="RHEA:46608"/>
        <dbReference type="Rhea" id="RHEA-COMP:11060"/>
        <dbReference type="Rhea" id="RHEA-COMP:11605"/>
        <dbReference type="ChEBI" id="CHEBI:15378"/>
        <dbReference type="ChEBI" id="CHEBI:30013"/>
        <dbReference type="ChEBI" id="CHEBI:30616"/>
        <dbReference type="ChEBI" id="CHEBI:61977"/>
        <dbReference type="ChEBI" id="CHEBI:456216"/>
        <dbReference type="EC" id="2.7.11.1"/>
    </reaction>
</comment>
<evidence type="ECO:0000256" key="11">
    <source>
        <dbReference type="SAM" id="MobiDB-lite"/>
    </source>
</evidence>
<evidence type="ECO:0000313" key="14">
    <source>
        <dbReference type="Proteomes" id="UP000821866"/>
    </source>
</evidence>
<dbReference type="AlphaFoldDB" id="A0A9J6EY96"/>
<evidence type="ECO:0000259" key="12">
    <source>
        <dbReference type="PROSITE" id="PS50011"/>
    </source>
</evidence>
<feature type="active site" description="Proton acceptor" evidence="8">
    <location>
        <position position="185"/>
    </location>
</feature>
<dbReference type="InterPro" id="IPR011009">
    <property type="entry name" value="Kinase-like_dom_sf"/>
</dbReference>
<feature type="region of interest" description="Disordered" evidence="11">
    <location>
        <begin position="1"/>
        <end position="32"/>
    </location>
</feature>